<feature type="transmembrane region" description="Helical" evidence="3">
    <location>
        <begin position="910"/>
        <end position="934"/>
    </location>
</feature>
<feature type="domain" description="GEX2 N-terminal Ig-like" evidence="4">
    <location>
        <begin position="9"/>
        <end position="91"/>
    </location>
</feature>
<protein>
    <recommendedName>
        <fullName evidence="4">GEX2 N-terminal Ig-like domain-containing protein</fullName>
    </recommendedName>
</protein>
<dbReference type="Proteomes" id="UP001189122">
    <property type="component" value="Unassembled WGS sequence"/>
</dbReference>
<dbReference type="InterPro" id="IPR017868">
    <property type="entry name" value="Filamin/ABP280_repeat-like"/>
</dbReference>
<dbReference type="GO" id="GO:0051015">
    <property type="term" value="F:actin filament binding"/>
    <property type="evidence" value="ECO:0007669"/>
    <property type="project" value="InterPro"/>
</dbReference>
<dbReference type="Gene3D" id="2.60.40.3440">
    <property type="match status" value="1"/>
</dbReference>
<reference evidence="5 6" key="1">
    <citation type="submission" date="2019-12" db="EMBL/GenBank/DDBJ databases">
        <authorList>
            <person name="Scholz U."/>
            <person name="Mascher M."/>
            <person name="Fiebig A."/>
        </authorList>
    </citation>
    <scope>NUCLEOTIDE SEQUENCE</scope>
</reference>
<gene>
    <name evidence="5" type="ORF">SI7747_16018636</name>
</gene>
<keyword evidence="3" id="KW-1133">Transmembrane helix</keyword>
<evidence type="ECO:0000259" key="4">
    <source>
        <dbReference type="Pfam" id="PF23616"/>
    </source>
</evidence>
<dbReference type="InterPro" id="IPR013783">
    <property type="entry name" value="Ig-like_fold"/>
</dbReference>
<organism evidence="5">
    <name type="scientific">Spirodela intermedia</name>
    <name type="common">Intermediate duckweed</name>
    <dbReference type="NCBI Taxonomy" id="51605"/>
    <lineage>
        <taxon>Eukaryota</taxon>
        <taxon>Viridiplantae</taxon>
        <taxon>Streptophyta</taxon>
        <taxon>Embryophyta</taxon>
        <taxon>Tracheophyta</taxon>
        <taxon>Spermatophyta</taxon>
        <taxon>Magnoliopsida</taxon>
        <taxon>Liliopsida</taxon>
        <taxon>Araceae</taxon>
        <taxon>Lemnoideae</taxon>
        <taxon>Spirodela</taxon>
    </lineage>
</organism>
<evidence type="ECO:0000313" key="6">
    <source>
        <dbReference type="Proteomes" id="UP001189122"/>
    </source>
</evidence>
<keyword evidence="6" id="KW-1185">Reference proteome</keyword>
<dbReference type="Pfam" id="PF17963">
    <property type="entry name" value="Big_9"/>
    <property type="match status" value="1"/>
</dbReference>
<dbReference type="PANTHER" id="PTHR38537:SF8">
    <property type="entry name" value="FILAMIN-A"/>
    <property type="match status" value="1"/>
</dbReference>
<feature type="repeat" description="Filamin" evidence="2">
    <location>
        <begin position="472"/>
        <end position="510"/>
    </location>
</feature>
<evidence type="ECO:0000256" key="2">
    <source>
        <dbReference type="PROSITE-ProRule" id="PRU00087"/>
    </source>
</evidence>
<sequence>MESGERISGGDVATIVIRAFGESPNGTEFIKGGRYGANFSLSVNGKKGDSSYVSSVVSCTEGDPNHWNITFIPIRAGDFVAVVTEENSGLQIRALYPPASVASWMNLEDEFVAGEKARILILPKDTFGNNISSITEEGSSSTFKLSSSKEDGSAAHLLNFTYTGWDGLGRLGIEFVPITAGSLSLHVVSGNQSLTGSPLSFRVRPGSLDIKMCEGKWKYETNAIKIFSRLEFLIYQQDQYGNLVPGFYQFDAGVVQKETNLSIPIADLSFQETGGGVQLLSFLVIEPGSFMLRVFDAEKNWSISNTSYEYFVFVGYCDGVNSVVNGSGLISSVAGRMSYFSVYLEDMFHNPSQLKQEFSLDFQGTFSYIKHYSAGSTTESSAFNVIYVPEKSGSYDIWIFCGNIPLNGGHAYTSNATPVNCGQIWSKNKELVRNDVKVQLLDSFSNPITSQEAKLSFNLVNSSSFLRWNFSDLGGGLYVGHYTARDLGTYNICVSYENSQLSPCPLVVNVYNSEYFPDAKNDSISVWEDESVAFDATRNDYFSGNQLRVTYSLMPMHGSLIQKGQLFRYTPYKGFFGDDSFSYTLSDANDNAATGSVSISVLCKPPQFISLPFQLQVTEDVIGPRFGLVKSRKLLQWVSRIRNQVLNKMENISVTIRAKSGSIFLAPMPIHLCPMLAGEVNVAKGGQTGRDLTISGNVDAVNSALDSIKYLGDEDFYGSDAISLSAVNKNGVRDARVAVRVRPVNDPPFIRVPKFVILEKEPTEGVPIFDRRSSSPSKNRSHFVVTLSLELSDGILIGRLPAHLIGTVELKIKNSHQWQHLQAFVTISNHFVIKGRAIRFRASVDDCNDAIRRLLYQGTGRASVLTINVNDMGNYGCCSECGERISIPLQAEATVNLIRRRPVNSISAHLLGAAVVVEFITLLLLGGALLFYICKCTNLLCRDRTPPSATDTAAEVSPRRGRCLDCMQEHVRGYSSGETFLVS</sequence>
<accession>A0A7I8JR18</accession>
<keyword evidence="1" id="KW-0677">Repeat</keyword>
<dbReference type="InterPro" id="IPR044801">
    <property type="entry name" value="Filamin"/>
</dbReference>
<dbReference type="AlphaFoldDB" id="A0A7I8JR18"/>
<keyword evidence="3" id="KW-0472">Membrane</keyword>
<dbReference type="PROSITE" id="PS50194">
    <property type="entry name" value="FILAMIN_REPEAT"/>
    <property type="match status" value="2"/>
</dbReference>
<proteinExistence type="predicted"/>
<dbReference type="Gene3D" id="2.60.40.10">
    <property type="entry name" value="Immunoglobulins"/>
    <property type="match status" value="3"/>
</dbReference>
<evidence type="ECO:0000256" key="1">
    <source>
        <dbReference type="ARBA" id="ARBA00022737"/>
    </source>
</evidence>
<dbReference type="SUPFAM" id="SSF81296">
    <property type="entry name" value="E set domains"/>
    <property type="match status" value="2"/>
</dbReference>
<dbReference type="GO" id="GO:0048235">
    <property type="term" value="P:pollen sperm cell differentiation"/>
    <property type="evidence" value="ECO:0007669"/>
    <property type="project" value="TreeGrafter"/>
</dbReference>
<evidence type="ECO:0000256" key="3">
    <source>
        <dbReference type="SAM" id="Phobius"/>
    </source>
</evidence>
<dbReference type="EMBL" id="LR743603">
    <property type="protein sequence ID" value="CAA2633096.1"/>
    <property type="molecule type" value="Genomic_DNA"/>
</dbReference>
<feature type="repeat" description="Filamin" evidence="2">
    <location>
        <begin position="169"/>
        <end position="203"/>
    </location>
</feature>
<dbReference type="GO" id="GO:0030036">
    <property type="term" value="P:actin cytoskeleton organization"/>
    <property type="evidence" value="ECO:0007669"/>
    <property type="project" value="InterPro"/>
</dbReference>
<keyword evidence="3" id="KW-0812">Transmembrane</keyword>
<dbReference type="InterPro" id="IPR056434">
    <property type="entry name" value="Ig_GEX2_N"/>
</dbReference>
<dbReference type="InterPro" id="IPR014756">
    <property type="entry name" value="Ig_E-set"/>
</dbReference>
<feature type="domain" description="GEX2 N-terminal Ig-like" evidence="4">
    <location>
        <begin position="98"/>
        <end position="203"/>
    </location>
</feature>
<dbReference type="EMBL" id="CACRZD030000016">
    <property type="protein sequence ID" value="CAA6672225.1"/>
    <property type="molecule type" value="Genomic_DNA"/>
</dbReference>
<dbReference type="Pfam" id="PF23616">
    <property type="entry name" value="Ig_GEX2_N"/>
    <property type="match status" value="2"/>
</dbReference>
<name>A0A7I8JR18_SPIIN</name>
<evidence type="ECO:0000313" key="5">
    <source>
        <dbReference type="EMBL" id="CAA2633096.1"/>
    </source>
</evidence>
<dbReference type="PANTHER" id="PTHR38537">
    <property type="entry name" value="JITTERBUG, ISOFORM N"/>
    <property type="match status" value="1"/>
</dbReference>